<feature type="transmembrane region" description="Helical" evidence="10">
    <location>
        <begin position="319"/>
        <end position="341"/>
    </location>
</feature>
<keyword evidence="3" id="KW-1003">Cell membrane</keyword>
<feature type="transmembrane region" description="Helical" evidence="10">
    <location>
        <begin position="379"/>
        <end position="399"/>
    </location>
</feature>
<evidence type="ECO:0000256" key="5">
    <source>
        <dbReference type="ARBA" id="ARBA00022692"/>
    </source>
</evidence>
<evidence type="ECO:0000313" key="12">
    <source>
        <dbReference type="Proteomes" id="UP000822142"/>
    </source>
</evidence>
<organism evidence="11 12">
    <name type="scientific">Blautia hansenii</name>
    <name type="common">Ruminococcus hansenii</name>
    <dbReference type="NCBI Taxonomy" id="1322"/>
    <lineage>
        <taxon>Bacteria</taxon>
        <taxon>Bacillati</taxon>
        <taxon>Bacillota</taxon>
        <taxon>Clostridia</taxon>
        <taxon>Lachnospirales</taxon>
        <taxon>Lachnospiraceae</taxon>
        <taxon>Blautia</taxon>
    </lineage>
</organism>
<feature type="transmembrane region" description="Helical" evidence="10">
    <location>
        <begin position="204"/>
        <end position="222"/>
    </location>
</feature>
<accession>A0ABX2IGC3</accession>
<evidence type="ECO:0000256" key="6">
    <source>
        <dbReference type="ARBA" id="ARBA00022958"/>
    </source>
</evidence>
<proteinExistence type="predicted"/>
<keyword evidence="9 10" id="KW-0472">Membrane</keyword>
<evidence type="ECO:0000313" key="11">
    <source>
        <dbReference type="EMBL" id="NSJ87372.1"/>
    </source>
</evidence>
<feature type="transmembrane region" description="Helical" evidence="10">
    <location>
        <begin position="45"/>
        <end position="69"/>
    </location>
</feature>
<keyword evidence="5 10" id="KW-0812">Transmembrane</keyword>
<feature type="transmembrane region" description="Helical" evidence="10">
    <location>
        <begin position="163"/>
        <end position="184"/>
    </location>
</feature>
<evidence type="ECO:0000256" key="4">
    <source>
        <dbReference type="ARBA" id="ARBA00022538"/>
    </source>
</evidence>
<keyword evidence="4" id="KW-0633">Potassium transport</keyword>
<dbReference type="NCBIfam" id="TIGR00933">
    <property type="entry name" value="2a38"/>
    <property type="match status" value="1"/>
</dbReference>
<evidence type="ECO:0000256" key="7">
    <source>
        <dbReference type="ARBA" id="ARBA00022989"/>
    </source>
</evidence>
<name>A0ABX2IGC3_BLAHA</name>
<dbReference type="PANTHER" id="PTHR32024:SF1">
    <property type="entry name" value="KTR SYSTEM POTASSIUM UPTAKE PROTEIN B"/>
    <property type="match status" value="1"/>
</dbReference>
<evidence type="ECO:0000256" key="2">
    <source>
        <dbReference type="ARBA" id="ARBA00022448"/>
    </source>
</evidence>
<dbReference type="PANTHER" id="PTHR32024">
    <property type="entry name" value="TRK SYSTEM POTASSIUM UPTAKE PROTEIN TRKG-RELATED"/>
    <property type="match status" value="1"/>
</dbReference>
<evidence type="ECO:0000256" key="9">
    <source>
        <dbReference type="ARBA" id="ARBA00023136"/>
    </source>
</evidence>
<keyword evidence="7 10" id="KW-1133">Transmembrane helix</keyword>
<dbReference type="Proteomes" id="UP000822142">
    <property type="component" value="Unassembled WGS sequence"/>
</dbReference>
<feature type="transmembrane region" description="Helical" evidence="10">
    <location>
        <begin position="129"/>
        <end position="151"/>
    </location>
</feature>
<dbReference type="Pfam" id="PF02386">
    <property type="entry name" value="TrkH"/>
    <property type="match status" value="1"/>
</dbReference>
<keyword evidence="6" id="KW-0630">Potassium</keyword>
<reference evidence="11 12" key="1">
    <citation type="journal article" date="2020" name="Cell Host Microbe">
        <title>Functional and Genomic Variation between Human-Derived Isolates of Lachnospiraceae Reveals Inter- and Intra-Species Diversity.</title>
        <authorList>
            <person name="Sorbara M.T."/>
            <person name="Littmann E.R."/>
            <person name="Fontana E."/>
            <person name="Moody T.U."/>
            <person name="Kohout C.E."/>
            <person name="Gjonbalaj M."/>
            <person name="Eaton V."/>
            <person name="Seok R."/>
            <person name="Leiner I.M."/>
            <person name="Pamer E.G."/>
        </authorList>
    </citation>
    <scope>NUCLEOTIDE SEQUENCE [LARGE SCALE GENOMIC DNA]</scope>
    <source>
        <strain evidence="11 12">MSK.15.26</strain>
    </source>
</reference>
<gene>
    <name evidence="11" type="ORF">G5A70_14610</name>
</gene>
<sequence>MLPVSNRGGEAASFMDAWFTATSATCVTGLVTHDTYTFWSEFGQVVILILIQIGGIGFMTIAISALTLTRRKIGLSERMLMQESVAAPQIGGIVRMSKFVLSGTFFFEGVGAVLLACYFVPRLGLGKGLYYAVFHSISAFCNAGIDLMGYYSPSSSLITAGDSYLVGLTIAGLIIIGGIGFLVWEDLKKWKWHIRSYKLHTKMVLFATAILIVGGTLLIFVFEWGKPSMEGKNLGQQILCAFFQAVTPRTAGFNTIDLNMLTDSSQALMISLMFIGGSPGSTAGGIKTTTMLILVLTIWTELRKRKDLELFRRRVESEAIRHACCLMMFYGLLSIGSSMIISTIENLGMKQTLFETVSALCTVGLSLGITPGLGTVSQIILILLMFIGRVGGITILIAFTNRISMIPSKLPVEKVSVG</sequence>
<feature type="transmembrane region" description="Helical" evidence="10">
    <location>
        <begin position="99"/>
        <end position="123"/>
    </location>
</feature>
<feature type="transmembrane region" description="Helical" evidence="10">
    <location>
        <begin position="268"/>
        <end position="299"/>
    </location>
</feature>
<dbReference type="EMBL" id="JAAITA010000033">
    <property type="protein sequence ID" value="NSJ87372.1"/>
    <property type="molecule type" value="Genomic_DNA"/>
</dbReference>
<dbReference type="InterPro" id="IPR003445">
    <property type="entry name" value="Cat_transpt"/>
</dbReference>
<keyword evidence="2" id="KW-0813">Transport</keyword>
<comment type="subcellular location">
    <subcellularLocation>
        <location evidence="1">Cell membrane</location>
        <topology evidence="1">Multi-pass membrane protein</topology>
    </subcellularLocation>
</comment>
<keyword evidence="8" id="KW-0406">Ion transport</keyword>
<evidence type="ECO:0000256" key="8">
    <source>
        <dbReference type="ARBA" id="ARBA00023065"/>
    </source>
</evidence>
<evidence type="ECO:0000256" key="1">
    <source>
        <dbReference type="ARBA" id="ARBA00004651"/>
    </source>
</evidence>
<dbReference type="InterPro" id="IPR004772">
    <property type="entry name" value="TrkH"/>
</dbReference>
<keyword evidence="12" id="KW-1185">Reference proteome</keyword>
<protein>
    <submittedName>
        <fullName evidence="11">Trk family potassium uptake protein</fullName>
    </submittedName>
</protein>
<evidence type="ECO:0000256" key="3">
    <source>
        <dbReference type="ARBA" id="ARBA00022475"/>
    </source>
</evidence>
<evidence type="ECO:0000256" key="10">
    <source>
        <dbReference type="SAM" id="Phobius"/>
    </source>
</evidence>
<comment type="caution">
    <text evidence="11">The sequence shown here is derived from an EMBL/GenBank/DDBJ whole genome shotgun (WGS) entry which is preliminary data.</text>
</comment>